<evidence type="ECO:0000313" key="3">
    <source>
        <dbReference type="Proteomes" id="UP000694843"/>
    </source>
</evidence>
<evidence type="ECO:0000256" key="1">
    <source>
        <dbReference type="SAM" id="MobiDB-lite"/>
    </source>
</evidence>
<keyword evidence="3" id="KW-1185">Reference proteome</keyword>
<dbReference type="RefSeq" id="XP_018013611.1">
    <property type="nucleotide sequence ID" value="XM_018158122.2"/>
</dbReference>
<feature type="compositionally biased region" description="Pro residues" evidence="1">
    <location>
        <begin position="78"/>
        <end position="96"/>
    </location>
</feature>
<dbReference type="GeneID" id="108670647"/>
<dbReference type="AlphaFoldDB" id="A0A8B7NJX2"/>
<proteinExistence type="predicted"/>
<protein>
    <submittedName>
        <fullName evidence="4">Alpha carbonic anhydrase 8-like</fullName>
    </submittedName>
</protein>
<evidence type="ECO:0000256" key="2">
    <source>
        <dbReference type="SAM" id="SignalP"/>
    </source>
</evidence>
<evidence type="ECO:0000313" key="4">
    <source>
        <dbReference type="RefSeq" id="XP_018013611.1"/>
    </source>
</evidence>
<keyword evidence="2" id="KW-0732">Signal</keyword>
<sequence>MSNEIRLALLVVVAALTSAQRDLDSFTPGRPVEGVAPGIRPVSAGVETRPLPRPQIQPVPRPPPVPFPQPFPVETKPLPRPQVQPVSRPPPVPVRKPLPVETTPRPSNETKPARSKPARHRPVPAILTKPFRRPSKPGRGRGRG</sequence>
<accession>A0A8B7NJX2</accession>
<dbReference type="Proteomes" id="UP000694843">
    <property type="component" value="Unplaced"/>
</dbReference>
<feature type="compositionally biased region" description="Basic residues" evidence="1">
    <location>
        <begin position="113"/>
        <end position="122"/>
    </location>
</feature>
<reference evidence="4" key="1">
    <citation type="submission" date="2025-08" db="UniProtKB">
        <authorList>
            <consortium name="RefSeq"/>
        </authorList>
    </citation>
    <scope>IDENTIFICATION</scope>
    <source>
        <tissue evidence="4">Whole organism</tissue>
    </source>
</reference>
<feature type="compositionally biased region" description="Basic residues" evidence="1">
    <location>
        <begin position="130"/>
        <end position="144"/>
    </location>
</feature>
<feature type="compositionally biased region" description="Pro residues" evidence="1">
    <location>
        <begin position="51"/>
        <end position="71"/>
    </location>
</feature>
<feature type="region of interest" description="Disordered" evidence="1">
    <location>
        <begin position="23"/>
        <end position="144"/>
    </location>
</feature>
<name>A0A8B7NJX2_HYAAZ</name>
<feature type="signal peptide" evidence="2">
    <location>
        <begin position="1"/>
        <end position="19"/>
    </location>
</feature>
<organism evidence="3 4">
    <name type="scientific">Hyalella azteca</name>
    <name type="common">Amphipod</name>
    <dbReference type="NCBI Taxonomy" id="294128"/>
    <lineage>
        <taxon>Eukaryota</taxon>
        <taxon>Metazoa</taxon>
        <taxon>Ecdysozoa</taxon>
        <taxon>Arthropoda</taxon>
        <taxon>Crustacea</taxon>
        <taxon>Multicrustacea</taxon>
        <taxon>Malacostraca</taxon>
        <taxon>Eumalacostraca</taxon>
        <taxon>Peracarida</taxon>
        <taxon>Amphipoda</taxon>
        <taxon>Senticaudata</taxon>
        <taxon>Talitrida</taxon>
        <taxon>Talitroidea</taxon>
        <taxon>Hyalellidae</taxon>
        <taxon>Hyalella</taxon>
    </lineage>
</organism>
<feature type="chain" id="PRO_5034564743" evidence="2">
    <location>
        <begin position="20"/>
        <end position="144"/>
    </location>
</feature>
<dbReference type="KEGG" id="hazt:108670647"/>
<gene>
    <name evidence="4" type="primary">LOC108670647</name>
</gene>